<evidence type="ECO:0000256" key="1">
    <source>
        <dbReference type="ARBA" id="ARBA00022573"/>
    </source>
</evidence>
<evidence type="ECO:0000256" key="3">
    <source>
        <dbReference type="ARBA" id="ARBA00022679"/>
    </source>
</evidence>
<keyword evidence="1 5" id="KW-0169">Cobalamin biosynthesis</keyword>
<keyword evidence="3 5" id="KW-0808">Transferase</keyword>
<organism evidence="6 7">
    <name type="scientific">Desulfatitalea alkaliphila</name>
    <dbReference type="NCBI Taxonomy" id="2929485"/>
    <lineage>
        <taxon>Bacteria</taxon>
        <taxon>Pseudomonadati</taxon>
        <taxon>Thermodesulfobacteriota</taxon>
        <taxon>Desulfobacteria</taxon>
        <taxon>Desulfobacterales</taxon>
        <taxon>Desulfosarcinaceae</taxon>
        <taxon>Desulfatitalea</taxon>
    </lineage>
</organism>
<evidence type="ECO:0000313" key="6">
    <source>
        <dbReference type="EMBL" id="MCJ8499939.1"/>
    </source>
</evidence>
<dbReference type="InterPro" id="IPR002748">
    <property type="entry name" value="CbiD"/>
</dbReference>
<gene>
    <name evidence="5 6" type="primary">cbiD</name>
    <name evidence="6" type="ORF">MRX98_05085</name>
</gene>
<dbReference type="PANTHER" id="PTHR35863">
    <property type="entry name" value="COBALT-PRECORRIN-5B C(1)-METHYLTRANSFERASE"/>
    <property type="match status" value="1"/>
</dbReference>
<dbReference type="HAMAP" id="MF_00787">
    <property type="entry name" value="CbiD"/>
    <property type="match status" value="1"/>
</dbReference>
<dbReference type="EMBL" id="JALJRB010000004">
    <property type="protein sequence ID" value="MCJ8499939.1"/>
    <property type="molecule type" value="Genomic_DNA"/>
</dbReference>
<dbReference type="PIRSF" id="PIRSF026782">
    <property type="entry name" value="CbiD"/>
    <property type="match status" value="1"/>
</dbReference>
<keyword evidence="7" id="KW-1185">Reference proteome</keyword>
<proteinExistence type="inferred from homology"/>
<evidence type="ECO:0000256" key="4">
    <source>
        <dbReference type="ARBA" id="ARBA00022691"/>
    </source>
</evidence>
<comment type="caution">
    <text evidence="6">The sequence shown here is derived from an EMBL/GenBank/DDBJ whole genome shotgun (WGS) entry which is preliminary data.</text>
</comment>
<dbReference type="Gene3D" id="3.30.2110.10">
    <property type="entry name" value="CbiD-like"/>
    <property type="match status" value="1"/>
</dbReference>
<comment type="catalytic activity">
    <reaction evidence="5">
        <text>Co-precorrin-5B + S-adenosyl-L-methionine = Co-precorrin-6A + S-adenosyl-L-homocysteine</text>
        <dbReference type="Rhea" id="RHEA:26285"/>
        <dbReference type="ChEBI" id="CHEBI:57856"/>
        <dbReference type="ChEBI" id="CHEBI:59789"/>
        <dbReference type="ChEBI" id="CHEBI:60063"/>
        <dbReference type="ChEBI" id="CHEBI:60064"/>
        <dbReference type="EC" id="2.1.1.195"/>
    </reaction>
</comment>
<dbReference type="SUPFAM" id="SSF111342">
    <property type="entry name" value="CbiD-like"/>
    <property type="match status" value="1"/>
</dbReference>
<evidence type="ECO:0000256" key="2">
    <source>
        <dbReference type="ARBA" id="ARBA00022603"/>
    </source>
</evidence>
<dbReference type="AlphaFoldDB" id="A0AA41R0F8"/>
<dbReference type="GO" id="GO:0019251">
    <property type="term" value="P:anaerobic cobalamin biosynthetic process"/>
    <property type="evidence" value="ECO:0007669"/>
    <property type="project" value="UniProtKB-UniRule"/>
</dbReference>
<dbReference type="EC" id="2.1.1.195" evidence="5"/>
<comment type="function">
    <text evidence="5">Catalyzes the methylation of C-1 in cobalt-precorrin-5B to form cobalt-precorrin-6A.</text>
</comment>
<dbReference type="Proteomes" id="UP001165427">
    <property type="component" value="Unassembled WGS sequence"/>
</dbReference>
<dbReference type="RefSeq" id="WP_246903633.1">
    <property type="nucleotide sequence ID" value="NZ_JALJRB010000004.1"/>
</dbReference>
<dbReference type="PANTHER" id="PTHR35863:SF1">
    <property type="entry name" value="COBALT-PRECORRIN-5B C(1)-METHYLTRANSFERASE"/>
    <property type="match status" value="1"/>
</dbReference>
<sequence length="363" mass="37836">MAEHRWGYTTGACAAAAAKAALQVLCGIAEPPPVVCLTFPGGRRHTLPLAFVRATAGGAEAGVVKDAGDDPDVTHGALVTAHVCWTNGAEMVFRAGEGVGTVTKPGLSIAPGEPAINSGPRRMIRRALAEVSDRPVQVTIGIAGGRQLAAKTFNPRLGIENGLSVLGTTGRVRPFSCAALRSALVCTLDVAWACGVRAPVLVPGHIGEQAARCHLQTTPEQVLEVGNEWGFVLGRLVRYPFERLLLFGHPGKLAKLADGQWDTHSARSTSPVAAVRRIAQPLLAAPLPDSPTTEGVFGALAPHERRRAAEAVAAAVAAAVAEKIGARWPVAVVLVDMKGGLLGAVGQWQRWRPRQSPKAAEGA</sequence>
<dbReference type="Pfam" id="PF01888">
    <property type="entry name" value="CbiD"/>
    <property type="match status" value="1"/>
</dbReference>
<dbReference type="GO" id="GO:0008168">
    <property type="term" value="F:methyltransferase activity"/>
    <property type="evidence" value="ECO:0007669"/>
    <property type="project" value="UniProtKB-UniRule"/>
</dbReference>
<reference evidence="6" key="1">
    <citation type="submission" date="2022-04" db="EMBL/GenBank/DDBJ databases">
        <title>Desulfatitalea alkaliphila sp. nov., a novel anaerobic sulfate-reducing bacterium isolated from terrestrial mud volcano, Taman Peninsula, Russia.</title>
        <authorList>
            <person name="Khomyakova M.A."/>
            <person name="Merkel A.Y."/>
            <person name="Slobodkin A.I."/>
        </authorList>
    </citation>
    <scope>NUCLEOTIDE SEQUENCE</scope>
    <source>
        <strain evidence="6">M08but</strain>
    </source>
</reference>
<dbReference type="GO" id="GO:0032259">
    <property type="term" value="P:methylation"/>
    <property type="evidence" value="ECO:0007669"/>
    <property type="project" value="UniProtKB-KW"/>
</dbReference>
<name>A0AA41R0F8_9BACT</name>
<dbReference type="InterPro" id="IPR036074">
    <property type="entry name" value="CbiD_sf"/>
</dbReference>
<protein>
    <recommendedName>
        <fullName evidence="5">Cobalt-precorrin-5B C(1)-methyltransferase</fullName>
        <ecNumber evidence="5">2.1.1.195</ecNumber>
    </recommendedName>
    <alternativeName>
        <fullName evidence="5">Cobalt-precorrin-6A synthase</fullName>
    </alternativeName>
</protein>
<comment type="pathway">
    <text evidence="5">Cofactor biosynthesis; adenosylcobalamin biosynthesis; cob(II)yrinate a,c-diamide from sirohydrochlorin (anaerobic route): step 6/10.</text>
</comment>
<comment type="similarity">
    <text evidence="5">Belongs to the CbiD family.</text>
</comment>
<dbReference type="NCBIfam" id="TIGR00312">
    <property type="entry name" value="cbiD"/>
    <property type="match status" value="1"/>
</dbReference>
<evidence type="ECO:0000256" key="5">
    <source>
        <dbReference type="HAMAP-Rule" id="MF_00787"/>
    </source>
</evidence>
<keyword evidence="2 5" id="KW-0489">Methyltransferase</keyword>
<accession>A0AA41R0F8</accession>
<evidence type="ECO:0000313" key="7">
    <source>
        <dbReference type="Proteomes" id="UP001165427"/>
    </source>
</evidence>
<keyword evidence="4 5" id="KW-0949">S-adenosyl-L-methionine</keyword>